<accession>A0A915AH93</accession>
<name>A0A915AH93_PARUN</name>
<feature type="region of interest" description="Disordered" evidence="1">
    <location>
        <begin position="99"/>
        <end position="121"/>
    </location>
</feature>
<evidence type="ECO:0000313" key="2">
    <source>
        <dbReference type="Proteomes" id="UP000887569"/>
    </source>
</evidence>
<protein>
    <submittedName>
        <fullName evidence="3">Uncharacterized protein</fullName>
    </submittedName>
</protein>
<sequence>MADAHSAGASSPKAVTRETDVMPTFELITPKTEIDANSRGCAPPYLPMSSGFGEHTEVQRASVHIDERRRSPDRLLETNERIPSRVSLHRAGYCIRSQPQPFTASSSEQNAFEPTHSSYRHQDEAGDKEFGIISAAASTQTNITNTSNPGSSTSLPTSLCVRSNRTSMTVVEALSTGSPAVLKDLIKRKLTSATAEGLSAKLRKTD</sequence>
<organism evidence="2 3">
    <name type="scientific">Parascaris univalens</name>
    <name type="common">Nematode worm</name>
    <dbReference type="NCBI Taxonomy" id="6257"/>
    <lineage>
        <taxon>Eukaryota</taxon>
        <taxon>Metazoa</taxon>
        <taxon>Ecdysozoa</taxon>
        <taxon>Nematoda</taxon>
        <taxon>Chromadorea</taxon>
        <taxon>Rhabditida</taxon>
        <taxon>Spirurina</taxon>
        <taxon>Ascaridomorpha</taxon>
        <taxon>Ascaridoidea</taxon>
        <taxon>Ascarididae</taxon>
        <taxon>Parascaris</taxon>
    </lineage>
</organism>
<dbReference type="WBParaSite" id="PgR007_g215_t01">
    <property type="protein sequence ID" value="PgR007_g215_t01"/>
    <property type="gene ID" value="PgR007_g215"/>
</dbReference>
<reference evidence="3" key="1">
    <citation type="submission" date="2022-11" db="UniProtKB">
        <authorList>
            <consortium name="WormBaseParasite"/>
        </authorList>
    </citation>
    <scope>IDENTIFICATION</scope>
</reference>
<dbReference type="AlphaFoldDB" id="A0A915AH93"/>
<keyword evidence="2" id="KW-1185">Reference proteome</keyword>
<evidence type="ECO:0000313" key="3">
    <source>
        <dbReference type="WBParaSite" id="PgR007_g215_t01"/>
    </source>
</evidence>
<feature type="region of interest" description="Disordered" evidence="1">
    <location>
        <begin position="1"/>
        <end position="21"/>
    </location>
</feature>
<evidence type="ECO:0000256" key="1">
    <source>
        <dbReference type="SAM" id="MobiDB-lite"/>
    </source>
</evidence>
<proteinExistence type="predicted"/>
<dbReference type="Proteomes" id="UP000887569">
    <property type="component" value="Unplaced"/>
</dbReference>
<feature type="compositionally biased region" description="Polar residues" evidence="1">
    <location>
        <begin position="99"/>
        <end position="117"/>
    </location>
</feature>